<evidence type="ECO:0000313" key="1">
    <source>
        <dbReference type="EMBL" id="MBP2028194.1"/>
    </source>
</evidence>
<dbReference type="EC" id="5.4.2.12" evidence="1"/>
<protein>
    <submittedName>
        <fullName evidence="1">Phosphoglycerate mutase</fullName>
        <ecNumber evidence="1">5.4.2.12</ecNumber>
    </submittedName>
</protein>
<dbReference type="SMART" id="SM00855">
    <property type="entry name" value="PGAM"/>
    <property type="match status" value="1"/>
</dbReference>
<keyword evidence="1" id="KW-0413">Isomerase</keyword>
<reference evidence="1 2" key="1">
    <citation type="submission" date="2021-03" db="EMBL/GenBank/DDBJ databases">
        <title>Genomic Encyclopedia of Type Strains, Phase IV (KMG-IV): sequencing the most valuable type-strain genomes for metagenomic binning, comparative biology and taxonomic classification.</title>
        <authorList>
            <person name="Goeker M."/>
        </authorList>
    </citation>
    <scope>NUCLEOTIDE SEQUENCE [LARGE SCALE GENOMIC DNA]</scope>
    <source>
        <strain evidence="1 2">DSM 27512</strain>
    </source>
</reference>
<dbReference type="InterPro" id="IPR050275">
    <property type="entry name" value="PGM_Phosphatase"/>
</dbReference>
<dbReference type="RefSeq" id="WP_209661248.1">
    <property type="nucleotide sequence ID" value="NZ_JAGGLI010000023.1"/>
</dbReference>
<keyword evidence="2" id="KW-1185">Reference proteome</keyword>
<evidence type="ECO:0000313" key="2">
    <source>
        <dbReference type="Proteomes" id="UP001314903"/>
    </source>
</evidence>
<sequence>MNTYYIVRHGKTIWNQEHRTQGQKDSPLTEKAKQDIVLLRERLKNLNIDLIYSSDLKRAHETANLLELGLDIHLEKGFREIDFGVWEGMTIDLIKSNYSELYENWKENPEETTFIGGENMTKAMERIQKTFWNIDQMHSGKNILIVCHAMVIKLMLIHFLEAPMNKMFNIHQGNLALNKIKTENKEPKILSINDMSHLED</sequence>
<comment type="caution">
    <text evidence="1">The sequence shown here is derived from an EMBL/GenBank/DDBJ whole genome shotgun (WGS) entry which is preliminary data.</text>
</comment>
<dbReference type="GO" id="GO:0004619">
    <property type="term" value="F:phosphoglycerate mutase activity"/>
    <property type="evidence" value="ECO:0007669"/>
    <property type="project" value="UniProtKB-EC"/>
</dbReference>
<proteinExistence type="predicted"/>
<dbReference type="InterPro" id="IPR013078">
    <property type="entry name" value="His_Pase_superF_clade-1"/>
</dbReference>
<dbReference type="PANTHER" id="PTHR48100:SF1">
    <property type="entry name" value="HISTIDINE PHOSPHATASE FAMILY PROTEIN-RELATED"/>
    <property type="match status" value="1"/>
</dbReference>
<dbReference type="PIRSF" id="PIRSF000709">
    <property type="entry name" value="6PFK_2-Ptase"/>
    <property type="match status" value="1"/>
</dbReference>
<dbReference type="Pfam" id="PF00300">
    <property type="entry name" value="His_Phos_1"/>
    <property type="match status" value="1"/>
</dbReference>
<dbReference type="InterPro" id="IPR029033">
    <property type="entry name" value="His_PPase_superfam"/>
</dbReference>
<name>A0ABS4KKA9_9FIRM</name>
<organism evidence="1 2">
    <name type="scientific">Acetoanaerobium pronyense</name>
    <dbReference type="NCBI Taxonomy" id="1482736"/>
    <lineage>
        <taxon>Bacteria</taxon>
        <taxon>Bacillati</taxon>
        <taxon>Bacillota</taxon>
        <taxon>Clostridia</taxon>
        <taxon>Peptostreptococcales</taxon>
        <taxon>Filifactoraceae</taxon>
        <taxon>Acetoanaerobium</taxon>
    </lineage>
</organism>
<dbReference type="CDD" id="cd07067">
    <property type="entry name" value="HP_PGM_like"/>
    <property type="match status" value="1"/>
</dbReference>
<dbReference type="PANTHER" id="PTHR48100">
    <property type="entry name" value="BROAD-SPECIFICITY PHOSPHATASE YOR283W-RELATED"/>
    <property type="match status" value="1"/>
</dbReference>
<dbReference type="Gene3D" id="3.40.50.1240">
    <property type="entry name" value="Phosphoglycerate mutase-like"/>
    <property type="match status" value="1"/>
</dbReference>
<accession>A0ABS4KKA9</accession>
<dbReference type="SUPFAM" id="SSF53254">
    <property type="entry name" value="Phosphoglycerate mutase-like"/>
    <property type="match status" value="1"/>
</dbReference>
<dbReference type="EMBL" id="JAGGLI010000023">
    <property type="protein sequence ID" value="MBP2028194.1"/>
    <property type="molecule type" value="Genomic_DNA"/>
</dbReference>
<gene>
    <name evidence="1" type="ORF">J2Z35_001995</name>
</gene>
<dbReference type="Proteomes" id="UP001314903">
    <property type="component" value="Unassembled WGS sequence"/>
</dbReference>